<proteinExistence type="predicted"/>
<dbReference type="InterPro" id="IPR054579">
    <property type="entry name" value="GCE-like_dom"/>
</dbReference>
<evidence type="ECO:0000256" key="3">
    <source>
        <dbReference type="ARBA" id="ARBA00022801"/>
    </source>
</evidence>
<evidence type="ECO:0000256" key="1">
    <source>
        <dbReference type="ARBA" id="ARBA00022487"/>
    </source>
</evidence>
<dbReference type="Gene3D" id="3.40.50.1820">
    <property type="entry name" value="alpha/beta hydrolase"/>
    <property type="match status" value="1"/>
</dbReference>
<organism evidence="5 6">
    <name type="scientific">Actinobacteria bacterium BACL2 MAG-121001-bin67</name>
    <dbReference type="NCBI Taxonomy" id="1655572"/>
    <lineage>
        <taxon>Bacteria</taxon>
        <taxon>Bacillati</taxon>
        <taxon>Actinomycetota</taxon>
        <taxon>Actinomycetes</taxon>
        <taxon>Actinomycetes incertae sedis</taxon>
        <taxon>ac1 cluster</taxon>
    </lineage>
</organism>
<gene>
    <name evidence="5" type="ORF">ABR64_06245</name>
</gene>
<dbReference type="GO" id="GO:0052689">
    <property type="term" value="F:carboxylic ester hydrolase activity"/>
    <property type="evidence" value="ECO:0007669"/>
    <property type="project" value="UniProtKB-KW"/>
</dbReference>
<evidence type="ECO:0000259" key="4">
    <source>
        <dbReference type="Pfam" id="PF22244"/>
    </source>
</evidence>
<protein>
    <recommendedName>
        <fullName evidence="4">4-O-methyl-glucuronoyl methylesterase-like domain-containing protein</fullName>
    </recommendedName>
</protein>
<dbReference type="Pfam" id="PF22244">
    <property type="entry name" value="GCE_fung"/>
    <property type="match status" value="1"/>
</dbReference>
<reference evidence="5 6" key="1">
    <citation type="submission" date="2015-10" db="EMBL/GenBank/DDBJ databases">
        <title>Metagenome-Assembled Genomes uncover a global brackish microbiome.</title>
        <authorList>
            <person name="Hugerth L.W."/>
            <person name="Larsson J."/>
            <person name="Alneberg J."/>
            <person name="Lindh M.V."/>
            <person name="Legrand C."/>
            <person name="Pinhassi J."/>
            <person name="Andersson A.F."/>
        </authorList>
    </citation>
    <scope>NUCLEOTIDE SEQUENCE [LARGE SCALE GENOMIC DNA]</scope>
    <source>
        <strain evidence="5">BACL2 MAG-121001-bin67</strain>
    </source>
</reference>
<sequence length="412" mass="45879">MKDLVPEPNYDESKVGQYSLPQTLLSHSGKKVNDQNAWSSRRLELLGQFSEFVYGYTPEIDYSLEFEEISCKYDAIKGLATRREISLTPLRNNKSFVINLLIYTPNNAPLPVPTFLGCNYRGNQSIENCSEIQISKRWMRNTDDGVGIKNNQATEASRGSDQQSWPVETIISRGYGLATFYYGDVEADHVEGWRERIRGLTLPSQDSAFFAPNSWGAIGAWAWGLSRALDFLEIDKSVAKEAVALVGHSRLGKAALWAAAQDERFAMVIANNSGKGGASLVRRNFGESINDLNLGFPHWFAGNYKNFNQNPSQLPVDSHDLLSLIAPRPIYIASAEDDLWADPKGEFLGALGADPVYSMFGKVGLGTTICPSIHSPVGSYIRYHIRSGGHGVTKYDWQEFLNFADHHLLNEQ</sequence>
<dbReference type="AlphaFoldDB" id="A0A0R2P324"/>
<comment type="caution">
    <text evidence="5">The sequence shown here is derived from an EMBL/GenBank/DDBJ whole genome shotgun (WGS) entry which is preliminary data.</text>
</comment>
<accession>A0A0R2P324</accession>
<keyword evidence="2" id="KW-0732">Signal</keyword>
<keyword evidence="3" id="KW-0378">Hydrolase</keyword>
<dbReference type="InterPro" id="IPR029058">
    <property type="entry name" value="AB_hydrolase_fold"/>
</dbReference>
<evidence type="ECO:0000256" key="2">
    <source>
        <dbReference type="ARBA" id="ARBA00022729"/>
    </source>
</evidence>
<evidence type="ECO:0000313" key="5">
    <source>
        <dbReference type="EMBL" id="KRO32479.1"/>
    </source>
</evidence>
<dbReference type="Proteomes" id="UP000053349">
    <property type="component" value="Unassembled WGS sequence"/>
</dbReference>
<evidence type="ECO:0000313" key="6">
    <source>
        <dbReference type="Proteomes" id="UP000053349"/>
    </source>
</evidence>
<keyword evidence="1" id="KW-0719">Serine esterase</keyword>
<dbReference type="SUPFAM" id="SSF53474">
    <property type="entry name" value="alpha/beta-Hydrolases"/>
    <property type="match status" value="1"/>
</dbReference>
<dbReference type="EMBL" id="LIAW01000096">
    <property type="protein sequence ID" value="KRO32479.1"/>
    <property type="molecule type" value="Genomic_DNA"/>
</dbReference>
<feature type="domain" description="4-O-methyl-glucuronoyl methylesterase-like" evidence="4">
    <location>
        <begin position="213"/>
        <end position="361"/>
    </location>
</feature>
<name>A0A0R2P324_9ACTN</name>